<feature type="short sequence motif" description="GXSXG" evidence="4">
    <location>
        <begin position="37"/>
        <end position="41"/>
    </location>
</feature>
<feature type="active site" description="Proton acceptor" evidence="4">
    <location>
        <position position="159"/>
    </location>
</feature>
<dbReference type="InterPro" id="IPR002641">
    <property type="entry name" value="PNPLA_dom"/>
</dbReference>
<gene>
    <name evidence="6" type="ORF">SAMN02745941_02526</name>
</gene>
<evidence type="ECO:0000256" key="2">
    <source>
        <dbReference type="ARBA" id="ARBA00022963"/>
    </source>
</evidence>
<dbReference type="Gene3D" id="3.40.1090.10">
    <property type="entry name" value="Cytosolic phospholipase A2 catalytic domain"/>
    <property type="match status" value="2"/>
</dbReference>
<evidence type="ECO:0000259" key="5">
    <source>
        <dbReference type="PROSITE" id="PS51635"/>
    </source>
</evidence>
<dbReference type="InterPro" id="IPR045943">
    <property type="entry name" value="DUF6363"/>
</dbReference>
<dbReference type="Proteomes" id="UP000184241">
    <property type="component" value="Unassembled WGS sequence"/>
</dbReference>
<reference evidence="6 7" key="1">
    <citation type="submission" date="2016-11" db="EMBL/GenBank/DDBJ databases">
        <authorList>
            <person name="Jaros S."/>
            <person name="Januszkiewicz K."/>
            <person name="Wedrychowicz H."/>
        </authorList>
    </citation>
    <scope>NUCLEOTIDE SEQUENCE [LARGE SCALE GENOMIC DNA]</scope>
    <source>
        <strain evidence="6 7">DSM 6191</strain>
    </source>
</reference>
<dbReference type="AlphaFoldDB" id="A0A1M5Z2Z6"/>
<evidence type="ECO:0000313" key="6">
    <source>
        <dbReference type="EMBL" id="SHI18627.1"/>
    </source>
</evidence>
<evidence type="ECO:0000313" key="7">
    <source>
        <dbReference type="Proteomes" id="UP000184241"/>
    </source>
</evidence>
<dbReference type="GO" id="GO:0016787">
    <property type="term" value="F:hydrolase activity"/>
    <property type="evidence" value="ECO:0007669"/>
    <property type="project" value="UniProtKB-UniRule"/>
</dbReference>
<evidence type="ECO:0000256" key="3">
    <source>
        <dbReference type="ARBA" id="ARBA00023098"/>
    </source>
</evidence>
<proteinExistence type="predicted"/>
<dbReference type="SUPFAM" id="SSF52151">
    <property type="entry name" value="FabD/lysophospholipase-like"/>
    <property type="match status" value="1"/>
</dbReference>
<keyword evidence="3 4" id="KW-0443">Lipid metabolism</keyword>
<dbReference type="PROSITE" id="PS51635">
    <property type="entry name" value="PNPLA"/>
    <property type="match status" value="1"/>
</dbReference>
<protein>
    <submittedName>
        <fullName evidence="6">Predicted phospholipase, patatin/cPLA2 family</fullName>
    </submittedName>
</protein>
<dbReference type="GO" id="GO:0016042">
    <property type="term" value="P:lipid catabolic process"/>
    <property type="evidence" value="ECO:0007669"/>
    <property type="project" value="UniProtKB-UniRule"/>
</dbReference>
<feature type="domain" description="PNPLA" evidence="5">
    <location>
        <begin position="6"/>
        <end position="172"/>
    </location>
</feature>
<dbReference type="InterPro" id="IPR050301">
    <property type="entry name" value="NTE"/>
</dbReference>
<organism evidence="6 7">
    <name type="scientific">Clostridium intestinale DSM 6191</name>
    <dbReference type="NCBI Taxonomy" id="1121320"/>
    <lineage>
        <taxon>Bacteria</taxon>
        <taxon>Bacillati</taxon>
        <taxon>Bacillota</taxon>
        <taxon>Clostridia</taxon>
        <taxon>Eubacteriales</taxon>
        <taxon>Clostridiaceae</taxon>
        <taxon>Clostridium</taxon>
    </lineage>
</organism>
<dbReference type="CDD" id="cd07208">
    <property type="entry name" value="Pat_hypo_Ecoli_yjju_like"/>
    <property type="match status" value="1"/>
</dbReference>
<feature type="short sequence motif" description="DGA/G" evidence="4">
    <location>
        <begin position="159"/>
        <end position="161"/>
    </location>
</feature>
<dbReference type="Pfam" id="PF01734">
    <property type="entry name" value="Patatin"/>
    <property type="match status" value="1"/>
</dbReference>
<dbReference type="PANTHER" id="PTHR14226">
    <property type="entry name" value="NEUROPATHY TARGET ESTERASE/SWISS CHEESE D.MELANOGASTER"/>
    <property type="match status" value="1"/>
</dbReference>
<keyword evidence="1 4" id="KW-0378">Hydrolase</keyword>
<dbReference type="RefSeq" id="WP_073019976.1">
    <property type="nucleotide sequence ID" value="NZ_FQXU01000007.1"/>
</dbReference>
<accession>A0A1M5Z2Z6</accession>
<keyword evidence="2 4" id="KW-0442">Lipid degradation</keyword>
<evidence type="ECO:0000256" key="4">
    <source>
        <dbReference type="PROSITE-ProRule" id="PRU01161"/>
    </source>
</evidence>
<evidence type="ECO:0000256" key="1">
    <source>
        <dbReference type="ARBA" id="ARBA00022801"/>
    </source>
</evidence>
<dbReference type="InterPro" id="IPR016035">
    <property type="entry name" value="Acyl_Trfase/lysoPLipase"/>
</dbReference>
<dbReference type="Pfam" id="PF19890">
    <property type="entry name" value="DUF6363"/>
    <property type="match status" value="1"/>
</dbReference>
<sequence length="273" mass="31774">MKDTALVLEGGGMRGIYTAGVLEYFLENEINFPYVAGVSAGACHAFSYISKQKGRNRRIMIDYINDKRYLSFRNYFKEKSLFGMNFIFDEIPNNLVKFDYETFENDNRDFYIGVTDIVTGESIYYNKKELNDPNLIVRASSSLPLVSPIVEYENKKLLDGAIADPIPIEKALRDGYEKFVVVLTRNLGYKKEKDKSIRLAKRFYKKYPNLIKLMETRHEVYNRQLDLIDELEKQGKAIVIRPSEKLQVDRFTKDKSKLEGLYKLGYLDGKKIR</sequence>
<dbReference type="InterPro" id="IPR037483">
    <property type="entry name" value="YjjU-like"/>
</dbReference>
<dbReference type="EMBL" id="FQXU01000007">
    <property type="protein sequence ID" value="SHI18627.1"/>
    <property type="molecule type" value="Genomic_DNA"/>
</dbReference>
<feature type="active site" description="Nucleophile" evidence="4">
    <location>
        <position position="39"/>
    </location>
</feature>
<feature type="short sequence motif" description="GXGXXG" evidence="4">
    <location>
        <begin position="10"/>
        <end position="15"/>
    </location>
</feature>
<name>A0A1M5Z2Z6_9CLOT</name>
<dbReference type="PANTHER" id="PTHR14226:SF25">
    <property type="entry name" value="PHOSPHOESTERASE"/>
    <property type="match status" value="1"/>
</dbReference>